<dbReference type="EMBL" id="JARXNK020000103">
    <property type="protein sequence ID" value="MEL0552573.1"/>
    <property type="molecule type" value="Genomic_DNA"/>
</dbReference>
<evidence type="ECO:0000313" key="3">
    <source>
        <dbReference type="Proteomes" id="UP001312893"/>
    </source>
</evidence>
<keyword evidence="1" id="KW-0812">Transmembrane</keyword>
<reference evidence="2 3" key="1">
    <citation type="submission" date="2024-04" db="EMBL/GenBank/DDBJ databases">
        <title>Two novel Raoultella species associated with bleeding cankers of broadleaf hosts, Raoultella scottia sp. nov. and Raoultella lignicola sp. nov.</title>
        <authorList>
            <person name="Brady C.L."/>
        </authorList>
    </citation>
    <scope>NUCLEOTIDE SEQUENCE [LARGE SCALE GENOMIC DNA]</scope>
    <source>
        <strain evidence="2 3">TW_WC1a.1</strain>
    </source>
</reference>
<comment type="caution">
    <text evidence="2">The sequence shown here is derived from an EMBL/GenBank/DDBJ whole genome shotgun (WGS) entry which is preliminary data.</text>
</comment>
<keyword evidence="1" id="KW-1133">Transmembrane helix</keyword>
<organism evidence="2 3">
    <name type="scientific">Raoultella lignicola</name>
    <dbReference type="NCBI Taxonomy" id="3040939"/>
    <lineage>
        <taxon>Bacteria</taxon>
        <taxon>Pseudomonadati</taxon>
        <taxon>Pseudomonadota</taxon>
        <taxon>Gammaproteobacteria</taxon>
        <taxon>Enterobacterales</taxon>
        <taxon>Enterobacteriaceae</taxon>
        <taxon>Klebsiella/Raoultella group</taxon>
        <taxon>Raoultella</taxon>
    </lineage>
</organism>
<dbReference type="RefSeq" id="WP_123756583.1">
    <property type="nucleotide sequence ID" value="NZ_JARXNK020000103.1"/>
</dbReference>
<sequence length="157" mass="18036">MKNKIIYLVCFIAILAGGVYLLLQYNTGISGDETISCQSQNTVIHDDFRLNASYVFTLSKNKGEISISGLATEGEKQYQISRAIYFSYNKSDSIYVLQSHNIENFSPDESQGSNVNHHLPAFFYEPEKNLTIKIQEDRYHNKIISLYNIPIFYCRDK</sequence>
<accession>A0ABU9F828</accession>
<dbReference type="Proteomes" id="UP001312893">
    <property type="component" value="Unassembled WGS sequence"/>
</dbReference>
<evidence type="ECO:0000256" key="1">
    <source>
        <dbReference type="SAM" id="Phobius"/>
    </source>
</evidence>
<proteinExistence type="predicted"/>
<name>A0ABU9F828_9ENTR</name>
<evidence type="ECO:0008006" key="4">
    <source>
        <dbReference type="Google" id="ProtNLM"/>
    </source>
</evidence>
<keyword evidence="3" id="KW-1185">Reference proteome</keyword>
<protein>
    <recommendedName>
        <fullName evidence="4">FidL-like membrane protein</fullName>
    </recommendedName>
</protein>
<feature type="transmembrane region" description="Helical" evidence="1">
    <location>
        <begin position="5"/>
        <end position="23"/>
    </location>
</feature>
<keyword evidence="1" id="KW-0472">Membrane</keyword>
<gene>
    <name evidence="2" type="ORF">QFI96_012820</name>
</gene>
<evidence type="ECO:0000313" key="2">
    <source>
        <dbReference type="EMBL" id="MEL0552573.1"/>
    </source>
</evidence>